<sequence length="183" mass="19259">MSGNMYRGPIKILVLDVDGVLTDGSLYLTDNGEFLKVFNARDGVAVALLRAHGIATGIISGKSSRALDHRIEQLGIEYSVTGVNDKRSALDEILCAAGTDASSAAYVGDDVIDLPLAGHVQLFFAVSDAHPLVLQGADHVLKTSGGRGAVREAAEQILLGGGLSLTAAYEPLICQQRMRTIVQ</sequence>
<evidence type="ECO:0000256" key="3">
    <source>
        <dbReference type="ARBA" id="ARBA00011881"/>
    </source>
</evidence>
<dbReference type="SFLD" id="SFLDS00003">
    <property type="entry name" value="Haloacid_Dehalogenase"/>
    <property type="match status" value="1"/>
</dbReference>
<accession>A0ABT8HHU1</accession>
<dbReference type="SUPFAM" id="SSF56784">
    <property type="entry name" value="HAD-like"/>
    <property type="match status" value="1"/>
</dbReference>
<evidence type="ECO:0000313" key="8">
    <source>
        <dbReference type="Proteomes" id="UP001172687"/>
    </source>
</evidence>
<dbReference type="NCBIfam" id="TIGR01670">
    <property type="entry name" value="KdsC-phosphatas"/>
    <property type="match status" value="1"/>
</dbReference>
<evidence type="ECO:0000313" key="7">
    <source>
        <dbReference type="EMBL" id="MDN4520332.1"/>
    </source>
</evidence>
<dbReference type="Proteomes" id="UP001172687">
    <property type="component" value="Unassembled WGS sequence"/>
</dbReference>
<protein>
    <submittedName>
        <fullName evidence="7">Phenylphosphate carboxylase subunit delta</fullName>
    </submittedName>
</protein>
<comment type="subunit">
    <text evidence="3">Homotetramer.</text>
</comment>
<keyword evidence="4" id="KW-0479">Metal-binding</keyword>
<comment type="similarity">
    <text evidence="2">Belongs to the KdsC family.</text>
</comment>
<keyword evidence="8" id="KW-1185">Reference proteome</keyword>
<comment type="cofactor">
    <cofactor evidence="1">
        <name>Mg(2+)</name>
        <dbReference type="ChEBI" id="CHEBI:18420"/>
    </cofactor>
</comment>
<dbReference type="InterPro" id="IPR010023">
    <property type="entry name" value="KdsC_fam"/>
</dbReference>
<dbReference type="Gene3D" id="3.40.50.1000">
    <property type="entry name" value="HAD superfamily/HAD-like"/>
    <property type="match status" value="1"/>
</dbReference>
<name>A0ABT8HHU1_MYCAO</name>
<proteinExistence type="inferred from homology"/>
<dbReference type="SFLD" id="SFLDG01138">
    <property type="entry name" value="C1.6.2:_Deoxy-d-mannose-octulo"/>
    <property type="match status" value="1"/>
</dbReference>
<evidence type="ECO:0000256" key="2">
    <source>
        <dbReference type="ARBA" id="ARBA00005893"/>
    </source>
</evidence>
<dbReference type="PANTHER" id="PTHR21485">
    <property type="entry name" value="HAD SUPERFAMILY MEMBERS CMAS AND KDSC"/>
    <property type="match status" value="1"/>
</dbReference>
<dbReference type="InterPro" id="IPR050793">
    <property type="entry name" value="CMP-NeuNAc_synthase"/>
</dbReference>
<evidence type="ECO:0000256" key="4">
    <source>
        <dbReference type="ARBA" id="ARBA00022723"/>
    </source>
</evidence>
<dbReference type="InterPro" id="IPR023214">
    <property type="entry name" value="HAD_sf"/>
</dbReference>
<evidence type="ECO:0000256" key="1">
    <source>
        <dbReference type="ARBA" id="ARBA00001946"/>
    </source>
</evidence>
<evidence type="ECO:0000256" key="5">
    <source>
        <dbReference type="ARBA" id="ARBA00022801"/>
    </source>
</evidence>
<dbReference type="RefSeq" id="WP_301161636.1">
    <property type="nucleotide sequence ID" value="NZ_JAUHTC010000073.1"/>
</dbReference>
<dbReference type="InterPro" id="IPR036412">
    <property type="entry name" value="HAD-like_sf"/>
</dbReference>
<comment type="caution">
    <text evidence="7">The sequence shown here is derived from an EMBL/GenBank/DDBJ whole genome shotgun (WGS) entry which is preliminary data.</text>
</comment>
<dbReference type="PIRSF" id="PIRSF006118">
    <property type="entry name" value="KDO8-P_Ptase"/>
    <property type="match status" value="1"/>
</dbReference>
<dbReference type="PANTHER" id="PTHR21485:SF3">
    <property type="entry name" value="N-ACYLNEURAMINATE CYTIDYLYLTRANSFERASE"/>
    <property type="match status" value="1"/>
</dbReference>
<keyword evidence="5" id="KW-0378">Hydrolase</keyword>
<dbReference type="EMBL" id="JAUHTC010000073">
    <property type="protein sequence ID" value="MDN4520332.1"/>
    <property type="molecule type" value="Genomic_DNA"/>
</dbReference>
<evidence type="ECO:0000256" key="6">
    <source>
        <dbReference type="ARBA" id="ARBA00022842"/>
    </source>
</evidence>
<keyword evidence="6" id="KW-0460">Magnesium</keyword>
<organism evidence="7 8">
    <name type="scientific">Mycolicibacterium austroafricanum</name>
    <name type="common">Mycobacterium austroafricanum</name>
    <dbReference type="NCBI Taxonomy" id="39687"/>
    <lineage>
        <taxon>Bacteria</taxon>
        <taxon>Bacillati</taxon>
        <taxon>Actinomycetota</taxon>
        <taxon>Actinomycetes</taxon>
        <taxon>Mycobacteriales</taxon>
        <taxon>Mycobacteriaceae</taxon>
        <taxon>Mycolicibacterium</taxon>
    </lineage>
</organism>
<gene>
    <name evidence="7" type="ORF">QYF68_21270</name>
</gene>
<dbReference type="SFLD" id="SFLDG01136">
    <property type="entry name" value="C1.6:_Phosphoserine_Phosphatas"/>
    <property type="match status" value="1"/>
</dbReference>
<reference evidence="7" key="1">
    <citation type="submission" date="2023-07" db="EMBL/GenBank/DDBJ databases">
        <title>Degradation of tert-butanol by M. austroafricanum TBA100.</title>
        <authorList>
            <person name="Helbich S."/>
            <person name="Vainshtein Y."/>
        </authorList>
    </citation>
    <scope>NUCLEOTIDE SEQUENCE</scope>
    <source>
        <strain evidence="7">TBA100</strain>
    </source>
</reference>